<gene>
    <name evidence="9" type="ORF">TR112406</name>
</gene>
<dbReference type="InterPro" id="IPR021717">
    <property type="entry name" value="Nucleoporin_Nup160"/>
</dbReference>
<keyword evidence="3" id="KW-0539">Nucleus</keyword>
<sequence length="1903" mass="210658">FGGGYCYNDYENNNRFITWTIRNNVVLLKEHCLRFNIKNDALELRFTNTTILDCSISENSDALSVLLCTSTGIAVVQFDHLSQVPIGTSVWTSRRNIRRCFCPVKGLSPADIICSSSVFNEGLFMFAFGLRRGSLLVATVQDIKNDSAEIQEIQQTSRYYQLLSGLGPTLIGKQASDIQESPVDIAFIHIDGTSHLLASIGRDHHLRLWDIQKKVCVAELDLLNEFCQRFHPFREHSSTSSQRHLSFAAGVKHRIRGCRNHSPSESYAVIYLELVPTEGVITRLLPAACWVWVRLDLSLARQGSRQSASVLRMDPIRSVKTAIAQLADGPNRTSHASSSHHALIDFLPCVLSCRSIGNSSSGQSPEFLKESSGFDSSGMSMSLDNGDSELVKDQLFGLWSLFDVPLDEGTGLSNQASLQWSYFRSDEALHTVAAVPPDVCLGDTVPAWQRLLPEEAFGSVQDEDPLAALDSSQASLEDEDEMVEPVEEAEVEKRRKQASTMDITQFLDHIFRPTFFSKLAIYNALQSTLQCHNRPIARIRPNESLESLRITVTRCLSSELRPQMSATEFTNLLYAFHVSVMDYHTQGCQPLGLFSLTPSLESVSDIELGTNVVVVRKSGFSVPRRMQSIEETFWIRHRAGFVYESEPQSLYERTQAIQLYTRESLLTRCRALVRNLSTSSVWLRHDRELFHNLDNYSNPKATLSRLLEDLEAEAVQEGETVCCRHLLGDTLLTSGASEIDHEDVFAAFLWVSSQLEALDLYANLDDLDDADDELEEAEAEDEKETGIRRGFFRLGNASYTPGDFNTSAGLGRGGQNGKRSRNLTTLSSRVAAELLCRGFLQATESRLRFCVALFLLWIKFKEEVGINAALLSEDPIEAEEADEAEPPSEPQPPSPVLLDTDAVERFENRMMLIYRSLLLNKWLVSTRCPVNPLRGDATSSLARMHLRLLGMRALPETTDQSDMETSDGELTLFEELYLTNPHLRLSSNFRGAWDACSSSALAFLQKSLCPIRLEGAPLLPVFRHLLIGARCEEVLALCKFLSPATFASHDLKMHPDLNPWWPFDSSLLYVSFSLALLWLGLPDEAVDQFIEGSVSLRNCLRTLRPSASAQELSPDLPRSEPPTLPAALLARLLPDEFGASLFDDLQSAAAAPTCALLLDEIQIRFLMRFMPVLEKLEKSEQVIRLCEHALQLIECAVLSAVSEGLISFEGSTVSPVDTSFTSVAGGGYPLCDRAFGNLSALSAASVCTKDEKLIAATRSLTELTAALHTRIFKHQLTLGNTEHAYALVMNNPDKARQRDCLHMFVTTLCDRKETAALVNFDYGALEDEVIATIEARAKTADIFSSTTSREAHRLGPRSLLRGNAGDVHVSTCASTEDQTDFLASPFYDLLFAFYVHRSRFRSAAEICFEQALRLAEEISNCGIADTGKRGGQLGGARVLALLQQQALCLSNTINLLQLVPPEDQWLIQPASVAGFIQVGEQEEIESVLNLPITEAGEEDGNIFDDWAFELEKGAVKEDEEFTDAVIDGAKGDAPDSVSNYALARHAKGRRVLTLADIQCQYVFLRARLRLAQVSWEQGMLRVGSTSLGELYETLTSSGLFHEAFRLMRSFNLDPKVLVAAVANRCASLAQHKLASTNTASVLLGNDVLPSSLPALATSTSPLALEQCLVLQSLTALADAFTETQEEVEACAETSNEIWTGAHSLSSDLLTLYWSLLRILLTNLDGASARRRGVGAVWDLALTALHILLSSEPQPVQIPSWLTQMLLRDPFTVLGKTVTASSDLRPLPSAVTPYLRLLLKFDRLQEAYRLSCDVLTSALGPEAVPLFSSIKTTNLNQLKIDIQAFPHRVNSAAFCLPQSLLLHLLRELGRAAKDSSIHAAMHSELSSLLRRYYSTLLEVQDRSV</sequence>
<feature type="domain" description="NUP160 middle TPR" evidence="8">
    <location>
        <begin position="1379"/>
        <end position="1458"/>
    </location>
</feature>
<feature type="coiled-coil region" evidence="4">
    <location>
        <begin position="760"/>
        <end position="787"/>
    </location>
</feature>
<dbReference type="GO" id="GO:0005643">
    <property type="term" value="C:nuclear pore"/>
    <property type="evidence" value="ECO:0007669"/>
    <property type="project" value="TreeGrafter"/>
</dbReference>
<feature type="domain" description="NUP160 C-terminal TPR" evidence="7">
    <location>
        <begin position="1554"/>
        <end position="1647"/>
    </location>
</feature>
<feature type="non-terminal residue" evidence="9">
    <location>
        <position position="1"/>
    </location>
</feature>
<dbReference type="InterPro" id="IPR056535">
    <property type="entry name" value="TPR_NUP160_M"/>
</dbReference>
<evidence type="ECO:0000256" key="1">
    <source>
        <dbReference type="ARBA" id="ARBA00004123"/>
    </source>
</evidence>
<dbReference type="PANTHER" id="PTHR21286:SF0">
    <property type="entry name" value="NUCLEAR PORE COMPLEX PROTEIN NUP160"/>
    <property type="match status" value="1"/>
</dbReference>
<evidence type="ECO:0000256" key="5">
    <source>
        <dbReference type="SAM" id="MobiDB-lite"/>
    </source>
</evidence>
<evidence type="ECO:0000259" key="7">
    <source>
        <dbReference type="Pfam" id="PF23347"/>
    </source>
</evidence>
<feature type="domain" description="NUP160 middle TPR" evidence="8">
    <location>
        <begin position="1262"/>
        <end position="1344"/>
    </location>
</feature>
<evidence type="ECO:0000256" key="3">
    <source>
        <dbReference type="ARBA" id="ARBA00023242"/>
    </source>
</evidence>
<dbReference type="Pfam" id="PF23354">
    <property type="entry name" value="TPR_NUP160_120_M"/>
    <property type="match status" value="2"/>
</dbReference>
<keyword evidence="2" id="KW-0813">Transport</keyword>
<dbReference type="InterPro" id="IPR059141">
    <property type="entry name" value="Beta-prop_Nup120_160"/>
</dbReference>
<dbReference type="Pfam" id="PF23347">
    <property type="entry name" value="TPR_Nup160_C"/>
    <property type="match status" value="1"/>
</dbReference>
<reference evidence="9" key="1">
    <citation type="submission" date="2016-01" db="EMBL/GenBank/DDBJ databases">
        <title>Reference transcriptome for the parasite Schistocephalus solidus: insights into the molecular evolution of parasitism.</title>
        <authorList>
            <person name="Hebert F.O."/>
            <person name="Grambauer S."/>
            <person name="Barber I."/>
            <person name="Landry C.R."/>
            <person name="Aubin-Horth N."/>
        </authorList>
    </citation>
    <scope>NUCLEOTIDE SEQUENCE</scope>
</reference>
<organism evidence="9">
    <name type="scientific">Schistocephalus solidus</name>
    <name type="common">Tapeworm</name>
    <dbReference type="NCBI Taxonomy" id="70667"/>
    <lineage>
        <taxon>Eukaryota</taxon>
        <taxon>Metazoa</taxon>
        <taxon>Spiralia</taxon>
        <taxon>Lophotrochozoa</taxon>
        <taxon>Platyhelminthes</taxon>
        <taxon>Cestoda</taxon>
        <taxon>Eucestoda</taxon>
        <taxon>Diphyllobothriidea</taxon>
        <taxon>Diphyllobothriidae</taxon>
        <taxon>Schistocephalus</taxon>
    </lineage>
</organism>
<keyword evidence="4" id="KW-0175">Coiled coil</keyword>
<dbReference type="PANTHER" id="PTHR21286">
    <property type="entry name" value="NUCLEAR PORE COMPLEX PROTEIN NUP160"/>
    <property type="match status" value="1"/>
</dbReference>
<feature type="region of interest" description="Disordered" evidence="5">
    <location>
        <begin position="877"/>
        <end position="896"/>
    </location>
</feature>
<feature type="domain" description="Nucleoporin Nup120/160 beta-propeller" evidence="6">
    <location>
        <begin position="496"/>
        <end position="630"/>
    </location>
</feature>
<evidence type="ECO:0000259" key="6">
    <source>
        <dbReference type="Pfam" id="PF11715"/>
    </source>
</evidence>
<dbReference type="Pfam" id="PF11715">
    <property type="entry name" value="Beta-prop_Nup120_160"/>
    <property type="match status" value="2"/>
</dbReference>
<feature type="compositionally biased region" description="Acidic residues" evidence="5">
    <location>
        <begin position="877"/>
        <end position="886"/>
    </location>
</feature>
<dbReference type="InterPro" id="IPR056536">
    <property type="entry name" value="TPR_NUP160_C"/>
</dbReference>
<evidence type="ECO:0000259" key="8">
    <source>
        <dbReference type="Pfam" id="PF23354"/>
    </source>
</evidence>
<evidence type="ECO:0000313" key="9">
    <source>
        <dbReference type="EMBL" id="JAP56751.1"/>
    </source>
</evidence>
<name>A0A0X3PXZ5_SCHSO</name>
<dbReference type="EMBL" id="GEEE01006474">
    <property type="protein sequence ID" value="JAP56751.1"/>
    <property type="molecule type" value="Transcribed_RNA"/>
</dbReference>
<evidence type="ECO:0000256" key="4">
    <source>
        <dbReference type="SAM" id="Coils"/>
    </source>
</evidence>
<feature type="domain" description="Nucleoporin Nup120/160 beta-propeller" evidence="6">
    <location>
        <begin position="15"/>
        <end position="271"/>
    </location>
</feature>
<evidence type="ECO:0000256" key="2">
    <source>
        <dbReference type="ARBA" id="ARBA00022448"/>
    </source>
</evidence>
<comment type="subcellular location">
    <subcellularLocation>
        <location evidence="1">Nucleus</location>
    </subcellularLocation>
</comment>
<protein>
    <submittedName>
        <fullName evidence="9">Uncharacterized protein</fullName>
    </submittedName>
</protein>
<proteinExistence type="predicted"/>
<accession>A0A0X3PXZ5</accession>
<dbReference type="GO" id="GO:0017056">
    <property type="term" value="F:structural constituent of nuclear pore"/>
    <property type="evidence" value="ECO:0007669"/>
    <property type="project" value="TreeGrafter"/>
</dbReference>